<organism evidence="3 4">
    <name type="scientific">Pseudomassariella vexata</name>
    <dbReference type="NCBI Taxonomy" id="1141098"/>
    <lineage>
        <taxon>Eukaryota</taxon>
        <taxon>Fungi</taxon>
        <taxon>Dikarya</taxon>
        <taxon>Ascomycota</taxon>
        <taxon>Pezizomycotina</taxon>
        <taxon>Sordariomycetes</taxon>
        <taxon>Xylariomycetidae</taxon>
        <taxon>Amphisphaeriales</taxon>
        <taxon>Pseudomassariaceae</taxon>
        <taxon>Pseudomassariella</taxon>
    </lineage>
</organism>
<evidence type="ECO:0000256" key="2">
    <source>
        <dbReference type="SAM" id="SignalP"/>
    </source>
</evidence>
<accession>A0A1Y2DBE0</accession>
<proteinExistence type="predicted"/>
<evidence type="ECO:0008006" key="5">
    <source>
        <dbReference type="Google" id="ProtNLM"/>
    </source>
</evidence>
<dbReference type="Proteomes" id="UP000193689">
    <property type="component" value="Unassembled WGS sequence"/>
</dbReference>
<name>A0A1Y2DBE0_9PEZI</name>
<keyword evidence="4" id="KW-1185">Reference proteome</keyword>
<dbReference type="InParanoid" id="A0A1Y2DBE0"/>
<sequence>MQNLFFTLVLSVLCASASAIATPEHFAAHLVARQNVAPVAIPASATPQCIEYSQIANLSTISANSTYRSAFLQASPVGTKYDSEMLNAAQAKLPALTINKALNELCGNLTTVALTAAEANFTRGVVAQFSGITTEALTTGPITGIVVLSIIAIMGIPWMVAE</sequence>
<feature type="transmembrane region" description="Helical" evidence="1">
    <location>
        <begin position="142"/>
        <end position="161"/>
    </location>
</feature>
<keyword evidence="2" id="KW-0732">Signal</keyword>
<protein>
    <recommendedName>
        <fullName evidence="5">Metal tolerance protein 3</fullName>
    </recommendedName>
</protein>
<dbReference type="EMBL" id="MCFJ01000022">
    <property type="protein sequence ID" value="ORY56578.1"/>
    <property type="molecule type" value="Genomic_DNA"/>
</dbReference>
<evidence type="ECO:0000313" key="3">
    <source>
        <dbReference type="EMBL" id="ORY56578.1"/>
    </source>
</evidence>
<dbReference type="RefSeq" id="XP_040710157.1">
    <property type="nucleotide sequence ID" value="XM_040857767.1"/>
</dbReference>
<gene>
    <name evidence="3" type="ORF">BCR38DRAFT_402198</name>
</gene>
<feature type="signal peptide" evidence="2">
    <location>
        <begin position="1"/>
        <end position="19"/>
    </location>
</feature>
<feature type="chain" id="PRO_5012666189" description="Metal tolerance protein 3" evidence="2">
    <location>
        <begin position="20"/>
        <end position="162"/>
    </location>
</feature>
<dbReference type="GeneID" id="63773979"/>
<keyword evidence="1" id="KW-1133">Transmembrane helix</keyword>
<evidence type="ECO:0000313" key="4">
    <source>
        <dbReference type="Proteomes" id="UP000193689"/>
    </source>
</evidence>
<comment type="caution">
    <text evidence="3">The sequence shown here is derived from an EMBL/GenBank/DDBJ whole genome shotgun (WGS) entry which is preliminary data.</text>
</comment>
<reference evidence="3 4" key="1">
    <citation type="submission" date="2016-07" db="EMBL/GenBank/DDBJ databases">
        <title>Pervasive Adenine N6-methylation of Active Genes in Fungi.</title>
        <authorList>
            <consortium name="DOE Joint Genome Institute"/>
            <person name="Mondo S.J."/>
            <person name="Dannebaum R.O."/>
            <person name="Kuo R.C."/>
            <person name="Labutti K."/>
            <person name="Haridas S."/>
            <person name="Kuo A."/>
            <person name="Salamov A."/>
            <person name="Ahrendt S.R."/>
            <person name="Lipzen A."/>
            <person name="Sullivan W."/>
            <person name="Andreopoulos W.B."/>
            <person name="Clum A."/>
            <person name="Lindquist E."/>
            <person name="Daum C."/>
            <person name="Ramamoorthy G.K."/>
            <person name="Gryganskyi A."/>
            <person name="Culley D."/>
            <person name="Magnuson J.K."/>
            <person name="James T.Y."/>
            <person name="O'Malley M.A."/>
            <person name="Stajich J.E."/>
            <person name="Spatafora J.W."/>
            <person name="Visel A."/>
            <person name="Grigoriev I.V."/>
        </authorList>
    </citation>
    <scope>NUCLEOTIDE SEQUENCE [LARGE SCALE GENOMIC DNA]</scope>
    <source>
        <strain evidence="3 4">CBS 129021</strain>
    </source>
</reference>
<evidence type="ECO:0000256" key="1">
    <source>
        <dbReference type="SAM" id="Phobius"/>
    </source>
</evidence>
<dbReference type="OrthoDB" id="3438213at2759"/>
<keyword evidence="1" id="KW-0472">Membrane</keyword>
<dbReference type="AlphaFoldDB" id="A0A1Y2DBE0"/>
<keyword evidence="1" id="KW-0812">Transmembrane</keyword>